<keyword evidence="1" id="KW-0378">Hydrolase</keyword>
<feature type="active site" description="Proton donor/acceptor" evidence="2">
    <location>
        <position position="175"/>
    </location>
</feature>
<gene>
    <name evidence="4" type="ORF">AUR04nite_13120</name>
</gene>
<evidence type="ECO:0000313" key="5">
    <source>
        <dbReference type="Proteomes" id="UP000316612"/>
    </source>
</evidence>
<keyword evidence="3" id="KW-1133">Transmembrane helix</keyword>
<dbReference type="Proteomes" id="UP000316612">
    <property type="component" value="Unassembled WGS sequence"/>
</dbReference>
<sequence>MSTTTKLGEDRQRRKRPRDGKWKMPWSTFVIALIFLIGALTVSYPTVASWFSQYNQSKIIGSMSSEVSGEGVSALHEEILKAHEYNKALVGGAELSPSSNVPMGNGRSGSELDYNNLLKVRGDGLMGRLKIPAIKVDLPIYHGTAASTLEKGVGHLEGTSLPVGGESQHSVLTAHRGLPDATLFNDLPKLKIGDRFTVEVFGEVLTYEVKETQTVLPDESKALIPVYGKDLVTLVTCTPLGINTHRMLVTAERVTPTPIEDIEAAGKIPDIPGHPWWAWGLAAAVIGSGTWVYLAGRPRKNGAA</sequence>
<feature type="transmembrane region" description="Helical" evidence="3">
    <location>
        <begin position="276"/>
        <end position="296"/>
    </location>
</feature>
<dbReference type="AlphaFoldDB" id="A0A4Y4DQH4"/>
<evidence type="ECO:0008006" key="6">
    <source>
        <dbReference type="Google" id="ProtNLM"/>
    </source>
</evidence>
<dbReference type="InterPro" id="IPR005754">
    <property type="entry name" value="Sortase"/>
</dbReference>
<protein>
    <recommendedName>
        <fullName evidence="6">Class C sortase</fullName>
    </recommendedName>
</protein>
<accession>A0A4Y4DQH4</accession>
<evidence type="ECO:0000256" key="3">
    <source>
        <dbReference type="SAM" id="Phobius"/>
    </source>
</evidence>
<dbReference type="Gene3D" id="2.40.260.10">
    <property type="entry name" value="Sortase"/>
    <property type="match status" value="1"/>
</dbReference>
<dbReference type="InterPro" id="IPR023365">
    <property type="entry name" value="Sortase_dom-sf"/>
</dbReference>
<keyword evidence="5" id="KW-1185">Reference proteome</keyword>
<feature type="active site" description="Acyl-thioester intermediate" evidence="2">
    <location>
        <position position="237"/>
    </location>
</feature>
<reference evidence="4 5" key="1">
    <citation type="submission" date="2019-06" db="EMBL/GenBank/DDBJ databases">
        <title>Whole genome shotgun sequence of Glutamicibacter uratoxydans NBRC 15515.</title>
        <authorList>
            <person name="Hosoyama A."/>
            <person name="Uohara A."/>
            <person name="Ohji S."/>
            <person name="Ichikawa N."/>
        </authorList>
    </citation>
    <scope>NUCLEOTIDE SEQUENCE [LARGE SCALE GENOMIC DNA]</scope>
    <source>
        <strain evidence="4 5">NBRC 15515</strain>
    </source>
</reference>
<proteinExistence type="predicted"/>
<dbReference type="InterPro" id="IPR042002">
    <property type="entry name" value="Sortase_C"/>
</dbReference>
<dbReference type="GO" id="GO:0016787">
    <property type="term" value="F:hydrolase activity"/>
    <property type="evidence" value="ECO:0007669"/>
    <property type="project" value="UniProtKB-KW"/>
</dbReference>
<name>A0A4Y4DQH4_GLUUR</name>
<comment type="caution">
    <text evidence="4">The sequence shown here is derived from an EMBL/GenBank/DDBJ whole genome shotgun (WGS) entry which is preliminary data.</text>
</comment>
<dbReference type="EMBL" id="BJNY01000006">
    <property type="protein sequence ID" value="GED05780.1"/>
    <property type="molecule type" value="Genomic_DNA"/>
</dbReference>
<dbReference type="NCBIfam" id="NF033745">
    <property type="entry name" value="class_C_sortase"/>
    <property type="match status" value="1"/>
</dbReference>
<dbReference type="NCBIfam" id="TIGR01076">
    <property type="entry name" value="sortase_fam"/>
    <property type="match status" value="1"/>
</dbReference>
<dbReference type="Pfam" id="PF04203">
    <property type="entry name" value="Sortase"/>
    <property type="match status" value="1"/>
</dbReference>
<dbReference type="RefSeq" id="WP_246055413.1">
    <property type="nucleotide sequence ID" value="NZ_BAAAJL010000007.1"/>
</dbReference>
<evidence type="ECO:0000256" key="2">
    <source>
        <dbReference type="PIRSR" id="PIRSR605754-1"/>
    </source>
</evidence>
<evidence type="ECO:0000256" key="1">
    <source>
        <dbReference type="ARBA" id="ARBA00022801"/>
    </source>
</evidence>
<evidence type="ECO:0000313" key="4">
    <source>
        <dbReference type="EMBL" id="GED05780.1"/>
    </source>
</evidence>
<keyword evidence="3" id="KW-0472">Membrane</keyword>
<organism evidence="4 5">
    <name type="scientific">Glutamicibacter uratoxydans</name>
    <name type="common">Arthrobacter uratoxydans</name>
    <dbReference type="NCBI Taxonomy" id="43667"/>
    <lineage>
        <taxon>Bacteria</taxon>
        <taxon>Bacillati</taxon>
        <taxon>Actinomycetota</taxon>
        <taxon>Actinomycetes</taxon>
        <taxon>Micrococcales</taxon>
        <taxon>Micrococcaceae</taxon>
        <taxon>Glutamicibacter</taxon>
    </lineage>
</organism>
<dbReference type="SUPFAM" id="SSF63817">
    <property type="entry name" value="Sortase"/>
    <property type="match status" value="1"/>
</dbReference>
<dbReference type="CDD" id="cd05827">
    <property type="entry name" value="Sortase_C"/>
    <property type="match status" value="1"/>
</dbReference>
<keyword evidence="3" id="KW-0812">Transmembrane</keyword>